<gene>
    <name evidence="3" type="ORF">SIDU_14195</name>
</gene>
<reference evidence="3 4" key="1">
    <citation type="journal article" date="2012" name="J. Bacteriol.">
        <title>Genome sequence of Sphingobium indicum B90A, a hexachlorocyclohexane-degrading bacterium.</title>
        <authorList>
            <person name="Anand S."/>
            <person name="Sangwan N."/>
            <person name="Lata P."/>
            <person name="Kaur J."/>
            <person name="Dua A."/>
            <person name="Singh A.K."/>
            <person name="Verma M."/>
            <person name="Kaur J."/>
            <person name="Khurana J.P."/>
            <person name="Khurana P."/>
            <person name="Mathur S."/>
            <person name="Lal R."/>
        </authorList>
    </citation>
    <scope>NUCLEOTIDE SEQUENCE [LARGE SCALE GENOMIC DNA]</scope>
    <source>
        <strain evidence="4">DSM 16412 / CCM 7286 / MTCC 6364 / B90A</strain>
    </source>
</reference>
<protein>
    <recommendedName>
        <fullName evidence="5">AIPR protein</fullName>
    </recommendedName>
</protein>
<dbReference type="Proteomes" id="UP000004550">
    <property type="component" value="Chromosome"/>
</dbReference>
<dbReference type="Pfam" id="PF22879">
    <property type="entry name" value="AIPR_N"/>
    <property type="match status" value="1"/>
</dbReference>
<organism evidence="3 4">
    <name type="scientific">Sphingobium indicum (strain DSM 16412 / CCM 7286 / MTCC 6364 / B90A)</name>
    <dbReference type="NCBI Taxonomy" id="861109"/>
    <lineage>
        <taxon>Bacteria</taxon>
        <taxon>Pseudomonadati</taxon>
        <taxon>Pseudomonadota</taxon>
        <taxon>Alphaproteobacteria</taxon>
        <taxon>Sphingomonadales</taxon>
        <taxon>Sphingomonadaceae</taxon>
        <taxon>Sphingobium</taxon>
    </lineage>
</organism>
<evidence type="ECO:0000259" key="2">
    <source>
        <dbReference type="Pfam" id="PF22879"/>
    </source>
</evidence>
<feature type="domain" description="Abortive phage infection protein C-terminal" evidence="1">
    <location>
        <begin position="242"/>
        <end position="564"/>
    </location>
</feature>
<evidence type="ECO:0000259" key="1">
    <source>
        <dbReference type="Pfam" id="PF10592"/>
    </source>
</evidence>
<feature type="domain" description="Abortive infection phage resistance protein N-terminal" evidence="2">
    <location>
        <begin position="30"/>
        <end position="183"/>
    </location>
</feature>
<dbReference type="InterPro" id="IPR018891">
    <property type="entry name" value="AIPR_C"/>
</dbReference>
<name>A0A1L5BRZ6_SPHIB</name>
<dbReference type="EMBL" id="CP013070">
    <property type="protein sequence ID" value="APL95572.1"/>
    <property type="molecule type" value="Genomic_DNA"/>
</dbReference>
<dbReference type="RefSeq" id="WP_007686753.1">
    <property type="nucleotide sequence ID" value="NZ_CP013070.1"/>
</dbReference>
<evidence type="ECO:0008006" key="5">
    <source>
        <dbReference type="Google" id="ProtNLM"/>
    </source>
</evidence>
<accession>A0A1L5BRZ6</accession>
<sequence length="686" mass="77235">MEELAEFHRELIADVQGDADAMGLITAEAFLEKIGDILDEAGEVSSLGLCYFDGKDGTKPLHVDAYGWDQDDEEGVLTMAVCDFVLSDEPKSIGKDEINSQLKRLANFIVAAVRQSFREGLEETSKGFVLADLIARSWKKIGKIKLLLVTNRVNKARTDAQPIGEIGGIPVTSNVWDLSRIQRFISSGQTREDLVIDFAADYDGAIPVLKTSFDGAPFESYIAVIPGTQLAAIYDKWGARLLEANVRSFLQARNKVNRGIRDTIRDQPEMFFSYNNGLTATADAVEISDMGEGLFLMSADNLQIVNGGQTTASIHAARKLDQLKDVFVQMKLTIVPPERAEEIVPRISEFANSQNKVNAADFFANHPFHVHMQEFSRRVLAPAGDVHYRESKWFYERARGQFADERARRSPAERKRFDAEFPRTQFFTKTDLAKFENSWRCKPHIVSRGAQKNFGELARVIGEEWSDSKAGADRFDEVWYKRLVAKAIIFRNLERVVPAQTWYAGGYRANIVTYAFAKVVHDAEARKRTVDLDQVWRMQRVPVILERACLVAAEAANDVITNPPTGIRNMSEWAKQQACWSQLSARSVTYEREFHDTLIDPSQARDFKRDQRRERVERDSINAQAEVVLQGGEYWSNVLAFGKSIGKLNPKEQSILGVCAQIPGKVPSESQSRAALQIVTRLEAFY</sequence>
<proteinExistence type="predicted"/>
<dbReference type="KEGG" id="sinb:SIDU_14195"/>
<evidence type="ECO:0000313" key="3">
    <source>
        <dbReference type="EMBL" id="APL95572.1"/>
    </source>
</evidence>
<evidence type="ECO:0000313" key="4">
    <source>
        <dbReference type="Proteomes" id="UP000004550"/>
    </source>
</evidence>
<dbReference type="InterPro" id="IPR055101">
    <property type="entry name" value="AIPR_N"/>
</dbReference>
<dbReference type="Pfam" id="PF10592">
    <property type="entry name" value="AIPR"/>
    <property type="match status" value="1"/>
</dbReference>
<dbReference type="AlphaFoldDB" id="A0A1L5BRZ6"/>